<dbReference type="InterPro" id="IPR019987">
    <property type="entry name" value="GTP-bd_ribosome_bio_YsxC"/>
</dbReference>
<organism evidence="12 13">
    <name type="scientific">Aerophobetes bacterium</name>
    <dbReference type="NCBI Taxonomy" id="2030807"/>
    <lineage>
        <taxon>Bacteria</taxon>
        <taxon>Candidatus Aerophobota</taxon>
    </lineage>
</organism>
<dbReference type="HAMAP" id="MF_00321">
    <property type="entry name" value="GTPase_EngB"/>
    <property type="match status" value="1"/>
</dbReference>
<dbReference type="CDD" id="cd01876">
    <property type="entry name" value="YihA_EngB"/>
    <property type="match status" value="1"/>
</dbReference>
<keyword evidence="4" id="KW-0479">Metal-binding</keyword>
<dbReference type="GO" id="GO:0046872">
    <property type="term" value="F:metal ion binding"/>
    <property type="evidence" value="ECO:0007669"/>
    <property type="project" value="UniProtKB-KW"/>
</dbReference>
<comment type="similarity">
    <text evidence="2 10">Belongs to the TRAFAC class TrmE-Era-EngA-EngB-Septin-like GTPase superfamily. EngB GTPase family.</text>
</comment>
<gene>
    <name evidence="10" type="primary">engB</name>
    <name evidence="12" type="ORF">COB21_05300</name>
</gene>
<evidence type="ECO:0000256" key="2">
    <source>
        <dbReference type="ARBA" id="ARBA00009638"/>
    </source>
</evidence>
<keyword evidence="6" id="KW-0460">Magnesium</keyword>
<dbReference type="PROSITE" id="PS51706">
    <property type="entry name" value="G_ENGB"/>
    <property type="match status" value="1"/>
</dbReference>
<dbReference type="Pfam" id="PF01926">
    <property type="entry name" value="MMR_HSR1"/>
    <property type="match status" value="1"/>
</dbReference>
<dbReference type="Proteomes" id="UP000218775">
    <property type="component" value="Unassembled WGS sequence"/>
</dbReference>
<evidence type="ECO:0000256" key="7">
    <source>
        <dbReference type="ARBA" id="ARBA00023134"/>
    </source>
</evidence>
<sequence length="206" mass="23906">MSRRIHRVKKKSFRHSHFLISALEEAQWPTTKSPTGKRFKELAIVGRSNVGKSSLINHLLGSKAVAKVSSRPGKTQRLNYFLIDNAFYLVDLPGYGYAKVAKKMQKEWGEHLEYFFLNRKIDVLLFLIDSRRGLQPADEEFLSFLSGTIKVIPVITKTDKLNQSEKHKNFRNIKDSLREYSPIPYSVKEGRCREHLITQIDTLLWE</sequence>
<reference evidence="13" key="1">
    <citation type="submission" date="2017-08" db="EMBL/GenBank/DDBJ databases">
        <title>A dynamic microbial community with high functional redundancy inhabits the cold, oxic subseafloor aquifer.</title>
        <authorList>
            <person name="Tully B.J."/>
            <person name="Wheat C.G."/>
            <person name="Glazer B.T."/>
            <person name="Huber J.A."/>
        </authorList>
    </citation>
    <scope>NUCLEOTIDE SEQUENCE [LARGE SCALE GENOMIC DNA]</scope>
</reference>
<dbReference type="InterPro" id="IPR030393">
    <property type="entry name" value="G_ENGB_dom"/>
</dbReference>
<evidence type="ECO:0000256" key="6">
    <source>
        <dbReference type="ARBA" id="ARBA00022842"/>
    </source>
</evidence>
<proteinExistence type="inferred from homology"/>
<comment type="caution">
    <text evidence="12">The sequence shown here is derived from an EMBL/GenBank/DDBJ whole genome shotgun (WGS) entry which is preliminary data.</text>
</comment>
<evidence type="ECO:0000256" key="3">
    <source>
        <dbReference type="ARBA" id="ARBA00022618"/>
    </source>
</evidence>
<evidence type="ECO:0000256" key="8">
    <source>
        <dbReference type="ARBA" id="ARBA00023210"/>
    </source>
</evidence>
<evidence type="ECO:0000256" key="9">
    <source>
        <dbReference type="ARBA" id="ARBA00023306"/>
    </source>
</evidence>
<dbReference type="PANTHER" id="PTHR11649:SF13">
    <property type="entry name" value="ENGB-TYPE G DOMAIN-CONTAINING PROTEIN"/>
    <property type="match status" value="1"/>
</dbReference>
<dbReference type="InterPro" id="IPR006073">
    <property type="entry name" value="GTP-bd"/>
</dbReference>
<dbReference type="NCBIfam" id="TIGR03598">
    <property type="entry name" value="GTPase_YsxC"/>
    <property type="match status" value="1"/>
</dbReference>
<evidence type="ECO:0000259" key="11">
    <source>
        <dbReference type="PROSITE" id="PS51706"/>
    </source>
</evidence>
<keyword evidence="9 10" id="KW-0131">Cell cycle</keyword>
<evidence type="ECO:0000313" key="12">
    <source>
        <dbReference type="EMBL" id="PCI75742.1"/>
    </source>
</evidence>
<dbReference type="GO" id="GO:0000917">
    <property type="term" value="P:division septum assembly"/>
    <property type="evidence" value="ECO:0007669"/>
    <property type="project" value="UniProtKB-KW"/>
</dbReference>
<dbReference type="SUPFAM" id="SSF52540">
    <property type="entry name" value="P-loop containing nucleoside triphosphate hydrolases"/>
    <property type="match status" value="1"/>
</dbReference>
<keyword evidence="5 10" id="KW-0547">Nucleotide-binding</keyword>
<name>A0A2A4WZ56_UNCAE</name>
<dbReference type="GO" id="GO:0005525">
    <property type="term" value="F:GTP binding"/>
    <property type="evidence" value="ECO:0007669"/>
    <property type="project" value="UniProtKB-UniRule"/>
</dbReference>
<evidence type="ECO:0000256" key="1">
    <source>
        <dbReference type="ARBA" id="ARBA00001946"/>
    </source>
</evidence>
<keyword evidence="8 10" id="KW-0717">Septation</keyword>
<comment type="cofactor">
    <cofactor evidence="1">
        <name>Mg(2+)</name>
        <dbReference type="ChEBI" id="CHEBI:18420"/>
    </cofactor>
</comment>
<feature type="domain" description="EngB-type G" evidence="11">
    <location>
        <begin position="38"/>
        <end position="206"/>
    </location>
</feature>
<dbReference type="InterPro" id="IPR027417">
    <property type="entry name" value="P-loop_NTPase"/>
</dbReference>
<evidence type="ECO:0000256" key="5">
    <source>
        <dbReference type="ARBA" id="ARBA00022741"/>
    </source>
</evidence>
<keyword evidence="3 10" id="KW-0132">Cell division</keyword>
<dbReference type="PANTHER" id="PTHR11649">
    <property type="entry name" value="MSS1/TRME-RELATED GTP-BINDING PROTEIN"/>
    <property type="match status" value="1"/>
</dbReference>
<evidence type="ECO:0000256" key="4">
    <source>
        <dbReference type="ARBA" id="ARBA00022723"/>
    </source>
</evidence>
<keyword evidence="7 10" id="KW-0342">GTP-binding</keyword>
<protein>
    <recommendedName>
        <fullName evidence="10">Probable GTP-binding protein EngB</fullName>
    </recommendedName>
</protein>
<evidence type="ECO:0000256" key="10">
    <source>
        <dbReference type="HAMAP-Rule" id="MF_00321"/>
    </source>
</evidence>
<dbReference type="EMBL" id="NVUK01000041">
    <property type="protein sequence ID" value="PCI75742.1"/>
    <property type="molecule type" value="Genomic_DNA"/>
</dbReference>
<accession>A0A2A4WZ56</accession>
<evidence type="ECO:0000313" key="13">
    <source>
        <dbReference type="Proteomes" id="UP000218775"/>
    </source>
</evidence>
<comment type="function">
    <text evidence="10">Necessary for normal cell division and for the maintenance of normal septation.</text>
</comment>
<dbReference type="Gene3D" id="3.40.50.300">
    <property type="entry name" value="P-loop containing nucleotide triphosphate hydrolases"/>
    <property type="match status" value="1"/>
</dbReference>
<dbReference type="AlphaFoldDB" id="A0A2A4WZ56"/>